<protein>
    <submittedName>
        <fullName evidence="1">Uncharacterized protein</fullName>
    </submittedName>
</protein>
<evidence type="ECO:0000313" key="2">
    <source>
        <dbReference type="Proteomes" id="UP000008804"/>
    </source>
</evidence>
<reference evidence="1 2" key="1">
    <citation type="submission" date="2010-03" db="EMBL/GenBank/DDBJ databases">
        <title>The genome sequence of Faecalibacterium prausnitzii L2/6.</title>
        <authorList>
            <consortium name="metaHIT consortium -- http://www.metahit.eu/"/>
            <person name="Pajon A."/>
            <person name="Turner K."/>
            <person name="Parkhill J."/>
            <person name="Duncan S."/>
            <person name="Flint H."/>
        </authorList>
    </citation>
    <scope>NUCLEOTIDE SEQUENCE [LARGE SCALE GENOMIC DNA]</scope>
    <source>
        <strain evidence="2">L2-6</strain>
    </source>
</reference>
<sequence>MIYSGLQFILKLIPRRISAQKKIIHTDMEVFCNIDQDFYRAIGASPFKIAEVAMGNTKFFSKFFLR</sequence>
<accession>D4K4L8</accession>
<gene>
    <name evidence="1" type="ORF">FP2_08810</name>
</gene>
<dbReference type="BioCyc" id="FPRA718252:G1375-743-MONOMER"/>
<name>D4K4L8_9FIRM</name>
<dbReference type="EMBL" id="FP929045">
    <property type="protein sequence ID" value="CBK98461.1"/>
    <property type="molecule type" value="Genomic_DNA"/>
</dbReference>
<evidence type="ECO:0000313" key="1">
    <source>
        <dbReference type="EMBL" id="CBK98461.1"/>
    </source>
</evidence>
<dbReference type="KEGG" id="fpr:FP2_08810"/>
<dbReference type="PATRIC" id="fig|718252.3.peg.2212"/>
<dbReference type="Proteomes" id="UP000008804">
    <property type="component" value="Chromosome"/>
</dbReference>
<keyword evidence="2" id="KW-1185">Reference proteome</keyword>
<reference evidence="1 2" key="2">
    <citation type="submission" date="2010-03" db="EMBL/GenBank/DDBJ databases">
        <authorList>
            <person name="Pajon A."/>
        </authorList>
    </citation>
    <scope>NUCLEOTIDE SEQUENCE [LARGE SCALE GENOMIC DNA]</scope>
    <source>
        <strain evidence="2">L2-6</strain>
    </source>
</reference>
<dbReference type="AlphaFoldDB" id="D4K4L8"/>
<organism evidence="1 2">
    <name type="scientific">Faecalibacterium prausnitzii L2-6</name>
    <dbReference type="NCBI Taxonomy" id="718252"/>
    <lineage>
        <taxon>Bacteria</taxon>
        <taxon>Bacillati</taxon>
        <taxon>Bacillota</taxon>
        <taxon>Clostridia</taxon>
        <taxon>Eubacteriales</taxon>
        <taxon>Oscillospiraceae</taxon>
        <taxon>Faecalibacterium</taxon>
    </lineage>
</organism>
<dbReference type="HOGENOM" id="CLU_2897500_0_0_9"/>
<proteinExistence type="predicted"/>